<evidence type="ECO:0000256" key="12">
    <source>
        <dbReference type="RuleBase" id="RU000492"/>
    </source>
</evidence>
<evidence type="ECO:0000256" key="3">
    <source>
        <dbReference type="ARBA" id="ARBA00012552"/>
    </source>
</evidence>
<evidence type="ECO:0000256" key="5">
    <source>
        <dbReference type="ARBA" id="ARBA00022552"/>
    </source>
</evidence>
<dbReference type="InterPro" id="IPR014001">
    <property type="entry name" value="Helicase_ATP-bd"/>
</dbReference>
<dbReference type="Pfam" id="PF00271">
    <property type="entry name" value="Helicase_C"/>
    <property type="match status" value="1"/>
</dbReference>
<dbReference type="PROSITE" id="PS51194">
    <property type="entry name" value="HELICASE_CTER"/>
    <property type="match status" value="1"/>
</dbReference>
<dbReference type="SUPFAM" id="SSF52540">
    <property type="entry name" value="P-loop containing nucleoside triphosphate hydrolases"/>
    <property type="match status" value="1"/>
</dbReference>
<evidence type="ECO:0000256" key="1">
    <source>
        <dbReference type="ARBA" id="ARBA00004604"/>
    </source>
</evidence>
<dbReference type="InterPro" id="IPR001650">
    <property type="entry name" value="Helicase_C-like"/>
</dbReference>
<keyword evidence="7 12" id="KW-0378">Hydrolase</keyword>
<evidence type="ECO:0000256" key="13">
    <source>
        <dbReference type="SAM" id="MobiDB-lite"/>
    </source>
</evidence>
<keyword evidence="4" id="KW-0690">Ribosome biogenesis</keyword>
<keyword evidence="9 12" id="KW-0067">ATP-binding</keyword>
<dbReference type="Proteomes" id="UP001648503">
    <property type="component" value="Unassembled WGS sequence"/>
</dbReference>
<dbReference type="InterPro" id="IPR044742">
    <property type="entry name" value="DEAD/DEAH_RhlB"/>
</dbReference>
<evidence type="ECO:0000313" key="16">
    <source>
        <dbReference type="EMBL" id="KAH6586158.1"/>
    </source>
</evidence>
<keyword evidence="5" id="KW-0698">rRNA processing</keyword>
<dbReference type="EC" id="3.6.4.13" evidence="3"/>
<comment type="function">
    <text evidence="11">ATP-dependent RNA helicase required for 60S ribosomal subunit synthesis. Involved in efficient pre-rRNA processing, predominantly at site A3, which is necessary for the normal formation of 25S and 5.8S rRNAs.</text>
</comment>
<dbReference type="InterPro" id="IPR027417">
    <property type="entry name" value="P-loop_NTPase"/>
</dbReference>
<keyword evidence="10" id="KW-0539">Nucleus</keyword>
<dbReference type="Pfam" id="PF00270">
    <property type="entry name" value="DEAD"/>
    <property type="match status" value="1"/>
</dbReference>
<dbReference type="InterPro" id="IPR011545">
    <property type="entry name" value="DEAD/DEAH_box_helicase_dom"/>
</dbReference>
<reference evidence="16 17" key="1">
    <citation type="submission" date="2021-02" db="EMBL/GenBank/DDBJ databases">
        <title>Variation within the Batrachochytrium salamandrivorans European outbreak.</title>
        <authorList>
            <person name="Kelly M."/>
            <person name="Pasmans F."/>
            <person name="Shea T.P."/>
            <person name="Munoz J.F."/>
            <person name="Carranza S."/>
            <person name="Cuomo C.A."/>
            <person name="Martel A."/>
        </authorList>
    </citation>
    <scope>NUCLEOTIDE SEQUENCE [LARGE SCALE GENOMIC DNA]</scope>
    <source>
        <strain evidence="16 17">AMFP18/2</strain>
    </source>
</reference>
<dbReference type="SMART" id="SM00487">
    <property type="entry name" value="DEXDc"/>
    <property type="match status" value="1"/>
</dbReference>
<dbReference type="InterPro" id="IPR000629">
    <property type="entry name" value="RNA-helicase_DEAD-box_CS"/>
</dbReference>
<accession>A0ABQ8ET76</accession>
<feature type="compositionally biased region" description="Basic residues" evidence="13">
    <location>
        <begin position="9"/>
        <end position="19"/>
    </location>
</feature>
<evidence type="ECO:0000313" key="17">
    <source>
        <dbReference type="Proteomes" id="UP001648503"/>
    </source>
</evidence>
<feature type="compositionally biased region" description="Polar residues" evidence="13">
    <location>
        <begin position="61"/>
        <end position="73"/>
    </location>
</feature>
<keyword evidence="6 12" id="KW-0547">Nucleotide-binding</keyword>
<dbReference type="PROSITE" id="PS00039">
    <property type="entry name" value="DEAD_ATP_HELICASE"/>
    <property type="match status" value="1"/>
</dbReference>
<organism evidence="16 17">
    <name type="scientific">Batrachochytrium salamandrivorans</name>
    <dbReference type="NCBI Taxonomy" id="1357716"/>
    <lineage>
        <taxon>Eukaryota</taxon>
        <taxon>Fungi</taxon>
        <taxon>Fungi incertae sedis</taxon>
        <taxon>Chytridiomycota</taxon>
        <taxon>Chytridiomycota incertae sedis</taxon>
        <taxon>Chytridiomycetes</taxon>
        <taxon>Rhizophydiales</taxon>
        <taxon>Rhizophydiales incertae sedis</taxon>
        <taxon>Batrachochytrium</taxon>
    </lineage>
</organism>
<dbReference type="PANTHER" id="PTHR47958">
    <property type="entry name" value="ATP-DEPENDENT RNA HELICASE DBP3"/>
    <property type="match status" value="1"/>
</dbReference>
<gene>
    <name evidence="16" type="ORF">BASA50_000624</name>
</gene>
<feature type="domain" description="Helicase C-terminal" evidence="15">
    <location>
        <begin position="360"/>
        <end position="507"/>
    </location>
</feature>
<sequence>MGDVTAVVVKHKKEKKEKKSKNSELASALAVSDDGKKGSEDAAVVGEGKDKKSKKSKKSSTAQAVQDTAKSNTQAAVDSDKMWTFKETVKVPESTISEFLSANTIRITSLNDQPFSVQPILQFKQANFPAKLHSILAEFPAPTFIQSVTWPPILQGRDLVGIAATGSGKTLAFGVPALLHIQNSMAKNTMQRGKPLTLVLSPTRELAMQIQDQLSQFGKAMGIKSVCIYGGMPKWEQRNALKQGMHVIVATPGRLIDLFEEDSTICDLSQVTYLVLDEADRMLDIGFEEAIKKIVARLPTSAQGRQTVMFSATWPQTIQRMAMMYLNDPVKVTVGSTDLSANISIEQRVEVLDPMAKETRLLQLLKDYHKSRTNRVLIFALYKKEASRLEQLVRRNGYNVAAIHGDLSQIQRTAAIDGFRSGKCPLLIATDVAARGIDIPNVEYVINVTFPLTVEDYCHRIGRTGRAGKTGISHTLFTLHDKGHSGGLINILKQAKQPVPPELLKFGTTTKRKVDPNYGVFAKDVDMTKKGTKITFAASDDEDE</sequence>
<evidence type="ECO:0000256" key="7">
    <source>
        <dbReference type="ARBA" id="ARBA00022801"/>
    </source>
</evidence>
<evidence type="ECO:0000259" key="15">
    <source>
        <dbReference type="PROSITE" id="PS51194"/>
    </source>
</evidence>
<proteinExistence type="inferred from homology"/>
<comment type="similarity">
    <text evidence="2">Belongs to the DEAD box helicase family. DDX5/DBP2 subfamily.</text>
</comment>
<evidence type="ECO:0000256" key="11">
    <source>
        <dbReference type="ARBA" id="ARBA00037449"/>
    </source>
</evidence>
<dbReference type="Gene3D" id="3.40.50.300">
    <property type="entry name" value="P-loop containing nucleotide triphosphate hydrolases"/>
    <property type="match status" value="2"/>
</dbReference>
<evidence type="ECO:0000256" key="8">
    <source>
        <dbReference type="ARBA" id="ARBA00022806"/>
    </source>
</evidence>
<feature type="domain" description="Helicase ATP-binding" evidence="14">
    <location>
        <begin position="150"/>
        <end position="332"/>
    </location>
</feature>
<evidence type="ECO:0000256" key="4">
    <source>
        <dbReference type="ARBA" id="ARBA00022517"/>
    </source>
</evidence>
<evidence type="ECO:0000256" key="2">
    <source>
        <dbReference type="ARBA" id="ARBA00009334"/>
    </source>
</evidence>
<evidence type="ECO:0000256" key="9">
    <source>
        <dbReference type="ARBA" id="ARBA00022840"/>
    </source>
</evidence>
<evidence type="ECO:0000256" key="6">
    <source>
        <dbReference type="ARBA" id="ARBA00022741"/>
    </source>
</evidence>
<dbReference type="EMBL" id="JAFCIX010000575">
    <property type="protein sequence ID" value="KAH6586158.1"/>
    <property type="molecule type" value="Genomic_DNA"/>
</dbReference>
<keyword evidence="17" id="KW-1185">Reference proteome</keyword>
<evidence type="ECO:0000259" key="14">
    <source>
        <dbReference type="PROSITE" id="PS51192"/>
    </source>
</evidence>
<name>A0ABQ8ET76_9FUNG</name>
<dbReference type="SMART" id="SM00490">
    <property type="entry name" value="HELICc"/>
    <property type="match status" value="1"/>
</dbReference>
<evidence type="ECO:0000256" key="10">
    <source>
        <dbReference type="ARBA" id="ARBA00023242"/>
    </source>
</evidence>
<protein>
    <recommendedName>
        <fullName evidence="3">RNA helicase</fullName>
        <ecNumber evidence="3">3.6.4.13</ecNumber>
    </recommendedName>
</protein>
<dbReference type="CDD" id="cd00268">
    <property type="entry name" value="DEADc"/>
    <property type="match status" value="1"/>
</dbReference>
<dbReference type="PROSITE" id="PS51192">
    <property type="entry name" value="HELICASE_ATP_BIND_1"/>
    <property type="match status" value="1"/>
</dbReference>
<keyword evidence="8 12" id="KW-0347">Helicase</keyword>
<comment type="caution">
    <text evidence="16">The sequence shown here is derived from an EMBL/GenBank/DDBJ whole genome shotgun (WGS) entry which is preliminary data.</text>
</comment>
<feature type="region of interest" description="Disordered" evidence="13">
    <location>
        <begin position="1"/>
        <end position="73"/>
    </location>
</feature>
<comment type="subcellular location">
    <subcellularLocation>
        <location evidence="1">Nucleus</location>
        <location evidence="1">Nucleolus</location>
    </subcellularLocation>
</comment>
<dbReference type="CDD" id="cd18787">
    <property type="entry name" value="SF2_C_DEAD"/>
    <property type="match status" value="1"/>
</dbReference>